<dbReference type="EMBL" id="LAZR01008245">
    <property type="protein sequence ID" value="KKM80022.1"/>
    <property type="molecule type" value="Genomic_DNA"/>
</dbReference>
<proteinExistence type="predicted"/>
<comment type="caution">
    <text evidence="1">The sequence shown here is derived from an EMBL/GenBank/DDBJ whole genome shotgun (WGS) entry which is preliminary data.</text>
</comment>
<reference evidence="1" key="1">
    <citation type="journal article" date="2015" name="Nature">
        <title>Complex archaea that bridge the gap between prokaryotes and eukaryotes.</title>
        <authorList>
            <person name="Spang A."/>
            <person name="Saw J.H."/>
            <person name="Jorgensen S.L."/>
            <person name="Zaremba-Niedzwiedzka K."/>
            <person name="Martijn J."/>
            <person name="Lind A.E."/>
            <person name="van Eijk R."/>
            <person name="Schleper C."/>
            <person name="Guy L."/>
            <person name="Ettema T.J."/>
        </authorList>
    </citation>
    <scope>NUCLEOTIDE SEQUENCE</scope>
</reference>
<dbReference type="AlphaFoldDB" id="A0A0F9NF83"/>
<evidence type="ECO:0000313" key="1">
    <source>
        <dbReference type="EMBL" id="KKM80022.1"/>
    </source>
</evidence>
<gene>
    <name evidence="1" type="ORF">LCGC14_1344040</name>
</gene>
<organism evidence="1">
    <name type="scientific">marine sediment metagenome</name>
    <dbReference type="NCBI Taxonomy" id="412755"/>
    <lineage>
        <taxon>unclassified sequences</taxon>
        <taxon>metagenomes</taxon>
        <taxon>ecological metagenomes</taxon>
    </lineage>
</organism>
<protein>
    <submittedName>
        <fullName evidence="1">Uncharacterized protein</fullName>
    </submittedName>
</protein>
<name>A0A0F9NF83_9ZZZZ</name>
<accession>A0A0F9NF83</accession>
<sequence>MKLTNDQLYTLRHMLGINTPYDRVPKPYRDYAAVPPGDAEFLELERLGAVERYTASLGEYTYFRCTEAGKLAAIRSHKTIRKTKPQRRYSAYLDMIDAFQDLTFKEFLTRPEFKEDRENA</sequence>